<dbReference type="RefSeq" id="WP_179781371.1">
    <property type="nucleotide sequence ID" value="NZ_JACCHK010000001.1"/>
</dbReference>
<organism evidence="3 4">
    <name type="scientific">Micromonospora jinlongensis</name>
    <dbReference type="NCBI Taxonomy" id="1287877"/>
    <lineage>
        <taxon>Bacteria</taxon>
        <taxon>Bacillati</taxon>
        <taxon>Actinomycetota</taxon>
        <taxon>Actinomycetes</taxon>
        <taxon>Micromonosporales</taxon>
        <taxon>Micromonosporaceae</taxon>
        <taxon>Micromonospora</taxon>
    </lineage>
</organism>
<name>A0A7Y9X2W9_9ACTN</name>
<evidence type="ECO:0000256" key="1">
    <source>
        <dbReference type="SAM" id="MobiDB-lite"/>
    </source>
</evidence>
<proteinExistence type="predicted"/>
<keyword evidence="2" id="KW-0472">Membrane</keyword>
<dbReference type="Proteomes" id="UP000523545">
    <property type="component" value="Unassembled WGS sequence"/>
</dbReference>
<feature type="region of interest" description="Disordered" evidence="1">
    <location>
        <begin position="318"/>
        <end position="388"/>
    </location>
</feature>
<evidence type="ECO:0000313" key="4">
    <source>
        <dbReference type="Proteomes" id="UP000523545"/>
    </source>
</evidence>
<accession>A0A7Y9X2W9</accession>
<keyword evidence="2" id="KW-0812">Transmembrane</keyword>
<evidence type="ECO:0000256" key="2">
    <source>
        <dbReference type="SAM" id="Phobius"/>
    </source>
</evidence>
<dbReference type="InterPro" id="IPR021424">
    <property type="entry name" value="PorA"/>
</dbReference>
<evidence type="ECO:0008006" key="5">
    <source>
        <dbReference type="Google" id="ProtNLM"/>
    </source>
</evidence>
<reference evidence="3 4" key="1">
    <citation type="submission" date="2020-07" db="EMBL/GenBank/DDBJ databases">
        <title>Sequencing the genomes of 1000 actinobacteria strains.</title>
        <authorList>
            <person name="Klenk H.-P."/>
        </authorList>
    </citation>
    <scope>NUCLEOTIDE SEQUENCE [LARGE SCALE GENOMIC DNA]</scope>
    <source>
        <strain evidence="3 4">DSM 45876</strain>
    </source>
</reference>
<dbReference type="EMBL" id="JACCHK010000001">
    <property type="protein sequence ID" value="NYH43944.1"/>
    <property type="molecule type" value="Genomic_DNA"/>
</dbReference>
<dbReference type="Pfam" id="PF11271">
    <property type="entry name" value="PorA"/>
    <property type="match status" value="1"/>
</dbReference>
<gene>
    <name evidence="3" type="ORF">HNR22_003671</name>
</gene>
<protein>
    <recommendedName>
        <fullName evidence="5">DUF3068 domain-containing protein</fullName>
    </recommendedName>
</protein>
<sequence length="388" mass="41512">MKHRATGAVLFGGGVLLLALAAGLVFVVKPAMTKLPYDLEASTSVAEAKGATFLHITNGAIAIRQGDLKSTVLVTPNREQTANLSGDLDGDTVVWTVGQTVNRTDTKELVNAYGAMLALDRVSGAAVKWDGQYLDDTGTREKVSFAGQVYKFPFNTEKRSYDVFDRDLRKSLPAEFKGTEDVDGLEAYRFEQVITDQQLNLAADRVALLLGALAPGATQGKMTYSNTRTLWIDPVTGSYVKVREQQSKTLVPDVGTPVSLLNADFVYNDATVEASVKRANESRSQLAILGVYAPIGLAVLALLLIVAGLLVTRRGGAAPAAEARHRADPVPADDPAPTRVDQPAVRDDKSGRDGGLLADEIPPASTNWKSDDPTVPTQRPAPGEVEQR</sequence>
<feature type="transmembrane region" description="Helical" evidence="2">
    <location>
        <begin position="286"/>
        <end position="311"/>
    </location>
</feature>
<evidence type="ECO:0000313" key="3">
    <source>
        <dbReference type="EMBL" id="NYH43944.1"/>
    </source>
</evidence>
<comment type="caution">
    <text evidence="3">The sequence shown here is derived from an EMBL/GenBank/DDBJ whole genome shotgun (WGS) entry which is preliminary data.</text>
</comment>
<keyword evidence="4" id="KW-1185">Reference proteome</keyword>
<keyword evidence="2" id="KW-1133">Transmembrane helix</keyword>
<dbReference type="AlphaFoldDB" id="A0A7Y9X2W9"/>
<feature type="compositionally biased region" description="Low complexity" evidence="1">
    <location>
        <begin position="329"/>
        <end position="341"/>
    </location>
</feature>